<dbReference type="EMBL" id="LYPC01000027">
    <property type="protein sequence ID" value="OCT12051.1"/>
    <property type="molecule type" value="Genomic_DNA"/>
</dbReference>
<accession>A0A1C0ZVB9</accession>
<comment type="caution">
    <text evidence="2">The sequence shown here is derived from an EMBL/GenBank/DDBJ whole genome shotgun (WGS) entry which is preliminary data.</text>
</comment>
<feature type="transmembrane region" description="Helical" evidence="1">
    <location>
        <begin position="465"/>
        <end position="485"/>
    </location>
</feature>
<feature type="transmembrane region" description="Helical" evidence="1">
    <location>
        <begin position="237"/>
        <end position="254"/>
    </location>
</feature>
<feature type="transmembrane region" description="Helical" evidence="1">
    <location>
        <begin position="169"/>
        <end position="190"/>
    </location>
</feature>
<feature type="transmembrane region" description="Helical" evidence="1">
    <location>
        <begin position="420"/>
        <end position="437"/>
    </location>
</feature>
<evidence type="ECO:0008006" key="4">
    <source>
        <dbReference type="Google" id="ProtNLM"/>
    </source>
</evidence>
<dbReference type="OrthoDB" id="5323771at2"/>
<name>A0A1C0ZVB9_9BACL</name>
<feature type="transmembrane region" description="Helical" evidence="1">
    <location>
        <begin position="211"/>
        <end position="231"/>
    </location>
</feature>
<sequence length="585" mass="65427">MPNPNAALYKEPVRSLSILMTGLEEWAVNVSLGLIGSLGILYMAAYTILLVHLPFQSITIISFFALLSILLLLFIKFAKFDRWRSLWLNLFLVGAVILVSIYCAGSIYDTSFDGQGYHQLAAFSIHNGWNPLYQTNFSDSLWVEDYPKGAWLLSAAIYTLTGHLESGKAINLILMVAAFCSTLGALLQICSTFGTKTLSRKPWITHILRTILVILIAACAACNPITIVQLFTNYNDGLIASLLLTLISTGVYYVLTHERRVLVQSAVAIVLLVNIKFTAIAYAGLICGWLVIAMMLIQLKTGEAKMWKSPHITRAILVFLGSAFIGILLFGWNPYVVNTYKHGHPFYPLAGKDAIDIMTLNSPDNFIGKNRLETFLISYTSKTEDAVTPMHSTPAELWPIAWKDYRNVNVDTRVNGFGPLSPWIFILSVCLWVMLLIWRWRIGLLSTLLILALLSTVFINPEPWWARYVPQLWLVPLLLVTVGWLTHRRLVQMLAILVLIVCGIGVFKTADSIILLQVEHSELVKTQFSELYGKQLSIDPQGFISPLVHLAERGITYKLADKEALCSSTVQFAFTPAQYCIRTGE</sequence>
<proteinExistence type="predicted"/>
<feature type="transmembrane region" description="Helical" evidence="1">
    <location>
        <begin position="26"/>
        <end position="49"/>
    </location>
</feature>
<keyword evidence="1" id="KW-1133">Transmembrane helix</keyword>
<dbReference type="RefSeq" id="WP_065855981.1">
    <property type="nucleotide sequence ID" value="NZ_LYPC01000027.1"/>
</dbReference>
<evidence type="ECO:0000313" key="3">
    <source>
        <dbReference type="Proteomes" id="UP000093309"/>
    </source>
</evidence>
<feature type="transmembrane region" description="Helical" evidence="1">
    <location>
        <begin position="490"/>
        <end position="507"/>
    </location>
</feature>
<dbReference type="Proteomes" id="UP000093309">
    <property type="component" value="Unassembled WGS sequence"/>
</dbReference>
<organism evidence="2 3">
    <name type="scientific">Paenibacillus pectinilyticus</name>
    <dbReference type="NCBI Taxonomy" id="512399"/>
    <lineage>
        <taxon>Bacteria</taxon>
        <taxon>Bacillati</taxon>
        <taxon>Bacillota</taxon>
        <taxon>Bacilli</taxon>
        <taxon>Bacillales</taxon>
        <taxon>Paenibacillaceae</taxon>
        <taxon>Paenibacillus</taxon>
    </lineage>
</organism>
<gene>
    <name evidence="2" type="ORF">A8709_29805</name>
</gene>
<protein>
    <recommendedName>
        <fullName evidence="4">Glycosyltransferase RgtA/B/C/D-like domain-containing protein</fullName>
    </recommendedName>
</protein>
<keyword evidence="1" id="KW-0472">Membrane</keyword>
<feature type="transmembrane region" description="Helical" evidence="1">
    <location>
        <begin position="311"/>
        <end position="332"/>
    </location>
</feature>
<reference evidence="3" key="1">
    <citation type="submission" date="2016-05" db="EMBL/GenBank/DDBJ databases">
        <title>Paenibacillus oryzae. sp. nov., isolated from the rice root.</title>
        <authorList>
            <person name="Zhang J."/>
            <person name="Zhang X."/>
        </authorList>
    </citation>
    <scope>NUCLEOTIDE SEQUENCE [LARGE SCALE GENOMIC DNA]</scope>
    <source>
        <strain evidence="3">KCTC13222</strain>
    </source>
</reference>
<dbReference type="STRING" id="512399.A8709_29805"/>
<keyword evidence="1" id="KW-0812">Transmembrane</keyword>
<feature type="transmembrane region" description="Helical" evidence="1">
    <location>
        <begin position="55"/>
        <end position="75"/>
    </location>
</feature>
<feature type="transmembrane region" description="Helical" evidence="1">
    <location>
        <begin position="87"/>
        <end position="108"/>
    </location>
</feature>
<dbReference type="AlphaFoldDB" id="A0A1C0ZVB9"/>
<evidence type="ECO:0000313" key="2">
    <source>
        <dbReference type="EMBL" id="OCT12051.1"/>
    </source>
</evidence>
<evidence type="ECO:0000256" key="1">
    <source>
        <dbReference type="SAM" id="Phobius"/>
    </source>
</evidence>
<keyword evidence="3" id="KW-1185">Reference proteome</keyword>
<feature type="transmembrane region" description="Helical" evidence="1">
    <location>
        <begin position="442"/>
        <end position="459"/>
    </location>
</feature>